<protein>
    <submittedName>
        <fullName evidence="4">Uncharacterized protein</fullName>
    </submittedName>
</protein>
<feature type="coiled-coil region" evidence="1">
    <location>
        <begin position="55"/>
        <end position="104"/>
    </location>
</feature>
<keyword evidence="1" id="KW-0175">Coiled coil</keyword>
<sequence length="241" mass="27483">MFWAWLMALPLLSDSMLTLDSDGGDASARLQLKMVHAGMQRDTLQLKEAQQRVLLRELSRERRRVDLAQRQLKAKNASVADIVKEAARGNLKELQSQLKDLKKGLHYAKAYLNDSKQELTNLTAEAAESSLPEELREAKEERRALQKAAAKATAKENRMWKKTLQHEVELSDARQKYRESLEQLEEQEAARPKQSRRLRKGNESAAEAEQVAHSGLRRSRLTVSGDDDRRRAKKRIDSLGC</sequence>
<feature type="region of interest" description="Disordered" evidence="2">
    <location>
        <begin position="181"/>
        <end position="241"/>
    </location>
</feature>
<proteinExistence type="predicted"/>
<feature type="chain" id="PRO_5041446144" evidence="3">
    <location>
        <begin position="16"/>
        <end position="241"/>
    </location>
</feature>
<evidence type="ECO:0000313" key="4">
    <source>
        <dbReference type="EMBL" id="CAJ1396453.1"/>
    </source>
</evidence>
<comment type="caution">
    <text evidence="4">The sequence shown here is derived from an EMBL/GenBank/DDBJ whole genome shotgun (WGS) entry which is preliminary data.</text>
</comment>
<name>A0AA36IYR1_9DINO</name>
<evidence type="ECO:0000313" key="5">
    <source>
        <dbReference type="Proteomes" id="UP001178507"/>
    </source>
</evidence>
<keyword evidence="3" id="KW-0732">Signal</keyword>
<dbReference type="AlphaFoldDB" id="A0AA36IYR1"/>
<reference evidence="4" key="1">
    <citation type="submission" date="2023-08" db="EMBL/GenBank/DDBJ databases">
        <authorList>
            <person name="Chen Y."/>
            <person name="Shah S."/>
            <person name="Dougan E. K."/>
            <person name="Thang M."/>
            <person name="Chan C."/>
        </authorList>
    </citation>
    <scope>NUCLEOTIDE SEQUENCE</scope>
</reference>
<accession>A0AA36IYR1</accession>
<evidence type="ECO:0000256" key="3">
    <source>
        <dbReference type="SAM" id="SignalP"/>
    </source>
</evidence>
<keyword evidence="5" id="KW-1185">Reference proteome</keyword>
<dbReference type="EMBL" id="CAUJNA010003232">
    <property type="protein sequence ID" value="CAJ1396453.1"/>
    <property type="molecule type" value="Genomic_DNA"/>
</dbReference>
<evidence type="ECO:0000256" key="2">
    <source>
        <dbReference type="SAM" id="MobiDB-lite"/>
    </source>
</evidence>
<organism evidence="4 5">
    <name type="scientific">Effrenium voratum</name>
    <dbReference type="NCBI Taxonomy" id="2562239"/>
    <lineage>
        <taxon>Eukaryota</taxon>
        <taxon>Sar</taxon>
        <taxon>Alveolata</taxon>
        <taxon>Dinophyceae</taxon>
        <taxon>Suessiales</taxon>
        <taxon>Symbiodiniaceae</taxon>
        <taxon>Effrenium</taxon>
    </lineage>
</organism>
<gene>
    <name evidence="4" type="ORF">EVOR1521_LOCUS20683</name>
</gene>
<evidence type="ECO:0000256" key="1">
    <source>
        <dbReference type="SAM" id="Coils"/>
    </source>
</evidence>
<dbReference type="Proteomes" id="UP001178507">
    <property type="component" value="Unassembled WGS sequence"/>
</dbReference>
<feature type="signal peptide" evidence="3">
    <location>
        <begin position="1"/>
        <end position="15"/>
    </location>
</feature>